<feature type="transmembrane region" description="Helical" evidence="1">
    <location>
        <begin position="181"/>
        <end position="201"/>
    </location>
</feature>
<sequence length="416" mass="44120">MSAGRVEFANALRGPAALAVVASHFLGTFWLDRAGTVGPLKLAPLPASIENPYLAPWLFPHVAFNWGAFGVGLFFLISGFVIPFSLQRYNPLGFLVARAVRILPVYAAGFLIGVASLGLLFAARGEQFPFSPWHVATHAVAGLRAIIPVDRIDGVVWTIEMEIRFYVVCAIVAGLLARGRILAFAAPLFLFGTCIVMALLGNVGPSSLLARGAWKFVTVAALNGPFLMFMFIGVAVNFHFRGFLTRRALAAMVVGLFGLFLAGAAITPSTLTLTSRVSYAVALAVFLLAYRFQGAWATRRPLQFLAAVSYPLYAVHAIVGYVILWTLARVGFPAGAGVIIAFGVTLLLSWVLHRLIEMPSQTMAQLVGLTLSAKAVAPEVSTRPGAAAVFLEPVAISPVEASDILATPPGVAQGGA</sequence>
<feature type="transmembrane region" description="Helical" evidence="1">
    <location>
        <begin position="248"/>
        <end position="267"/>
    </location>
</feature>
<feature type="domain" description="Acyltransferase 3" evidence="2">
    <location>
        <begin position="9"/>
        <end position="353"/>
    </location>
</feature>
<keyword evidence="1" id="KW-0812">Transmembrane</keyword>
<feature type="transmembrane region" description="Helical" evidence="1">
    <location>
        <begin position="330"/>
        <end position="352"/>
    </location>
</feature>
<feature type="transmembrane region" description="Helical" evidence="1">
    <location>
        <begin position="103"/>
        <end position="123"/>
    </location>
</feature>
<dbReference type="GO" id="GO:0000271">
    <property type="term" value="P:polysaccharide biosynthetic process"/>
    <property type="evidence" value="ECO:0007669"/>
    <property type="project" value="TreeGrafter"/>
</dbReference>
<proteinExistence type="predicted"/>
<feature type="transmembrane region" description="Helical" evidence="1">
    <location>
        <begin position="213"/>
        <end position="236"/>
    </location>
</feature>
<feature type="transmembrane region" description="Helical" evidence="1">
    <location>
        <begin position="155"/>
        <end position="176"/>
    </location>
</feature>
<dbReference type="GO" id="GO:0016020">
    <property type="term" value="C:membrane"/>
    <property type="evidence" value="ECO:0007669"/>
    <property type="project" value="TreeGrafter"/>
</dbReference>
<evidence type="ECO:0000259" key="2">
    <source>
        <dbReference type="Pfam" id="PF01757"/>
    </source>
</evidence>
<dbReference type="AlphaFoldDB" id="A0A5N3PHG7"/>
<name>A0A5N3PHG7_9HYPH</name>
<feature type="transmembrane region" description="Helical" evidence="1">
    <location>
        <begin position="273"/>
        <end position="292"/>
    </location>
</feature>
<dbReference type="OrthoDB" id="9767863at2"/>
<dbReference type="PANTHER" id="PTHR23028">
    <property type="entry name" value="ACETYLTRANSFERASE"/>
    <property type="match status" value="1"/>
</dbReference>
<dbReference type="PANTHER" id="PTHR23028:SF53">
    <property type="entry name" value="ACYL_TRANSF_3 DOMAIN-CONTAINING PROTEIN"/>
    <property type="match status" value="1"/>
</dbReference>
<reference evidence="3 4" key="1">
    <citation type="journal article" date="2019" name="Microorganisms">
        <title>Genome Insights into the Novel Species Microvirga brassicacearum, a Rapeseed Endophyte with Biotechnological Potential.</title>
        <authorList>
            <person name="Jimenez-Gomez A."/>
            <person name="Saati-Santamaria Z."/>
            <person name="Igual J.M."/>
            <person name="Rivas R."/>
            <person name="Mateos P.F."/>
            <person name="Garcia-Fraile P."/>
        </authorList>
    </citation>
    <scope>NUCLEOTIDE SEQUENCE [LARGE SCALE GENOMIC DNA]</scope>
    <source>
        <strain evidence="3 4">CDVBN77</strain>
    </source>
</reference>
<feature type="transmembrane region" description="Helical" evidence="1">
    <location>
        <begin position="12"/>
        <end position="31"/>
    </location>
</feature>
<organism evidence="3 4">
    <name type="scientific">Microvirga brassicacearum</name>
    <dbReference type="NCBI Taxonomy" id="2580413"/>
    <lineage>
        <taxon>Bacteria</taxon>
        <taxon>Pseudomonadati</taxon>
        <taxon>Pseudomonadota</taxon>
        <taxon>Alphaproteobacteria</taxon>
        <taxon>Hyphomicrobiales</taxon>
        <taxon>Methylobacteriaceae</taxon>
        <taxon>Microvirga</taxon>
    </lineage>
</organism>
<keyword evidence="4" id="KW-1185">Reference proteome</keyword>
<evidence type="ECO:0000313" key="4">
    <source>
        <dbReference type="Proteomes" id="UP000325684"/>
    </source>
</evidence>
<dbReference type="RefSeq" id="WP_150942224.1">
    <property type="nucleotide sequence ID" value="NZ_VCMV01000003.1"/>
</dbReference>
<keyword evidence="3" id="KW-0012">Acyltransferase</keyword>
<dbReference type="Proteomes" id="UP000325684">
    <property type="component" value="Unassembled WGS sequence"/>
</dbReference>
<accession>A0A5N3PHG7</accession>
<keyword evidence="1" id="KW-1133">Transmembrane helix</keyword>
<feature type="transmembrane region" description="Helical" evidence="1">
    <location>
        <begin position="63"/>
        <end position="82"/>
    </location>
</feature>
<dbReference type="EMBL" id="VCMV01000003">
    <property type="protein sequence ID" value="KAB0269166.1"/>
    <property type="molecule type" value="Genomic_DNA"/>
</dbReference>
<dbReference type="Pfam" id="PF01757">
    <property type="entry name" value="Acyl_transf_3"/>
    <property type="match status" value="1"/>
</dbReference>
<feature type="transmembrane region" description="Helical" evidence="1">
    <location>
        <begin position="304"/>
        <end position="324"/>
    </location>
</feature>
<dbReference type="GO" id="GO:0016747">
    <property type="term" value="F:acyltransferase activity, transferring groups other than amino-acyl groups"/>
    <property type="evidence" value="ECO:0007669"/>
    <property type="project" value="InterPro"/>
</dbReference>
<gene>
    <name evidence="3" type="ORF">FEZ63_03415</name>
</gene>
<evidence type="ECO:0000313" key="3">
    <source>
        <dbReference type="EMBL" id="KAB0269166.1"/>
    </source>
</evidence>
<dbReference type="InterPro" id="IPR050879">
    <property type="entry name" value="Acyltransferase_3"/>
</dbReference>
<keyword evidence="3" id="KW-0808">Transferase</keyword>
<evidence type="ECO:0000256" key="1">
    <source>
        <dbReference type="SAM" id="Phobius"/>
    </source>
</evidence>
<protein>
    <submittedName>
        <fullName evidence="3">Acyltransferase</fullName>
    </submittedName>
</protein>
<keyword evidence="1" id="KW-0472">Membrane</keyword>
<comment type="caution">
    <text evidence="3">The sequence shown here is derived from an EMBL/GenBank/DDBJ whole genome shotgun (WGS) entry which is preliminary data.</text>
</comment>
<dbReference type="InterPro" id="IPR002656">
    <property type="entry name" value="Acyl_transf_3_dom"/>
</dbReference>